<gene>
    <name evidence="2" type="ORF">ERS852502_02863</name>
</gene>
<keyword evidence="1" id="KW-1133">Transmembrane helix</keyword>
<reference evidence="2 3" key="1">
    <citation type="submission" date="2015-09" db="EMBL/GenBank/DDBJ databases">
        <authorList>
            <consortium name="Pathogen Informatics"/>
        </authorList>
    </citation>
    <scope>NUCLEOTIDE SEQUENCE [LARGE SCALE GENOMIC DNA]</scope>
    <source>
        <strain evidence="2 3">2789STDY5834889</strain>
    </source>
</reference>
<dbReference type="Proteomes" id="UP000078383">
    <property type="component" value="Unassembled WGS sequence"/>
</dbReference>
<dbReference type="RefSeq" id="WP_055173637.1">
    <property type="nucleotide sequence ID" value="NZ_CZBX01000025.1"/>
</dbReference>
<evidence type="ECO:0000313" key="2">
    <source>
        <dbReference type="EMBL" id="CUQ93334.1"/>
    </source>
</evidence>
<protein>
    <recommendedName>
        <fullName evidence="4">DUF3592 domain-containing protein</fullName>
    </recommendedName>
</protein>
<proteinExistence type="predicted"/>
<evidence type="ECO:0000256" key="1">
    <source>
        <dbReference type="SAM" id="Phobius"/>
    </source>
</evidence>
<name>A0A175A1D7_9FIRM</name>
<keyword evidence="1" id="KW-0812">Transmembrane</keyword>
<sequence>MKIQKYVKKDIIKVTSILILLLGLLIILYLSEIQSISGYVVQINYPNNIAIKDEFENVYWIKPFGDFEDKYEIGEEVKVYYYPNSEDGSNENTLSHSIVFSR</sequence>
<feature type="transmembrane region" description="Helical" evidence="1">
    <location>
        <begin position="12"/>
        <end position="30"/>
    </location>
</feature>
<organism evidence="2 3">
    <name type="scientific">[Ruminococcus] torques</name>
    <dbReference type="NCBI Taxonomy" id="33039"/>
    <lineage>
        <taxon>Bacteria</taxon>
        <taxon>Bacillati</taxon>
        <taxon>Bacillota</taxon>
        <taxon>Clostridia</taxon>
        <taxon>Lachnospirales</taxon>
        <taxon>Lachnospiraceae</taxon>
        <taxon>Mediterraneibacter</taxon>
    </lineage>
</organism>
<dbReference type="AlphaFoldDB" id="A0A175A1D7"/>
<accession>A0A175A1D7</accession>
<evidence type="ECO:0000313" key="3">
    <source>
        <dbReference type="Proteomes" id="UP000078383"/>
    </source>
</evidence>
<dbReference type="EMBL" id="CZBX01000025">
    <property type="protein sequence ID" value="CUQ93334.1"/>
    <property type="molecule type" value="Genomic_DNA"/>
</dbReference>
<keyword evidence="1" id="KW-0472">Membrane</keyword>
<evidence type="ECO:0008006" key="4">
    <source>
        <dbReference type="Google" id="ProtNLM"/>
    </source>
</evidence>